<evidence type="ECO:0000256" key="1">
    <source>
        <dbReference type="SAM" id="SignalP"/>
    </source>
</evidence>
<dbReference type="Proteomes" id="UP000783796">
    <property type="component" value="Unassembled WGS sequence"/>
</dbReference>
<dbReference type="InterPro" id="IPR029140">
    <property type="entry name" value="Mfa1_C"/>
</dbReference>
<organism evidence="3 4">
    <name type="scientific">Candidatus Phocaeicola faecigallinarum</name>
    <dbReference type="NCBI Taxonomy" id="2838732"/>
    <lineage>
        <taxon>Bacteria</taxon>
        <taxon>Pseudomonadati</taxon>
        <taxon>Bacteroidota</taxon>
        <taxon>Bacteroidia</taxon>
        <taxon>Bacteroidales</taxon>
        <taxon>Bacteroidaceae</taxon>
        <taxon>Phocaeicola</taxon>
    </lineage>
</organism>
<feature type="signal peptide" evidence="1">
    <location>
        <begin position="1"/>
        <end position="17"/>
    </location>
</feature>
<reference evidence="3" key="1">
    <citation type="journal article" date="2021" name="PeerJ">
        <title>Extensive microbial diversity within the chicken gut microbiome revealed by metagenomics and culture.</title>
        <authorList>
            <person name="Gilroy R."/>
            <person name="Ravi A."/>
            <person name="Getino M."/>
            <person name="Pursley I."/>
            <person name="Horton D.L."/>
            <person name="Alikhan N.F."/>
            <person name="Baker D."/>
            <person name="Gharbi K."/>
            <person name="Hall N."/>
            <person name="Watson M."/>
            <person name="Adriaenssens E.M."/>
            <person name="Foster-Nyarko E."/>
            <person name="Jarju S."/>
            <person name="Secka A."/>
            <person name="Antonio M."/>
            <person name="Oren A."/>
            <person name="Chaudhuri R.R."/>
            <person name="La Ragione R."/>
            <person name="Hildebrand F."/>
            <person name="Pallen M.J."/>
        </authorList>
    </citation>
    <scope>NUCLEOTIDE SEQUENCE</scope>
    <source>
        <strain evidence="3">G4-2901</strain>
    </source>
</reference>
<evidence type="ECO:0000313" key="4">
    <source>
        <dbReference type="Proteomes" id="UP000783796"/>
    </source>
</evidence>
<dbReference type="AlphaFoldDB" id="A0A948WXK6"/>
<sequence>MGKLKFFGLLIAAGMFAACSDNLENPGNGGENTPSTTEGYVKVAINMPSVSSTRAKDPTFADGDANEYAVKSGIIAFFEGTTETNATFVKAYPMNNLVQIDDNNNTIDHVTTKVTQVLEAPLVTEGNKLYALVILNNTGVASASATDGSLTLENGETDIVLNSTNNYTVAALNGNVEWNLTVSSVTNSTNGFLMLNAPLYNSSTSQTLVPVTVYKTKQEADKSTATNIYVERIVAKVNINLPGTDGTLDVDDESVYVGDKVYFTTTTGETLGWKLNVTNKNTKPLRDVSEVATWATYTETNQDFIGATAVEGSWVRIYWAKDNNYDATASDFNILPQNNSEWGGYTTTTGGKTTTNAQYCLENTAPFANNNNENTTAVWIKAKYDFTGDGSYDDSFFIIDTEAGTYNKTDFIGKMKEILGESSLTINSNAKGGYYNTEEEIASLFTESVTVTGDELKRIGEIRYYKDGECYYYTQAIKHFGQEYKLGGDKTMTKYLGRYGVVRNNWYELTINSVSGPGEPEITPPDDEHVDDEEGYIKCTINVLSWAKRSQGVEL</sequence>
<keyword evidence="1" id="KW-0732">Signal</keyword>
<dbReference type="NCBIfam" id="NF038041">
    <property type="entry name" value="fim_Mfa1_fam"/>
    <property type="match status" value="1"/>
</dbReference>
<dbReference type="EMBL" id="JAHLFW010000088">
    <property type="protein sequence ID" value="MBU3838739.1"/>
    <property type="molecule type" value="Genomic_DNA"/>
</dbReference>
<evidence type="ECO:0000259" key="2">
    <source>
        <dbReference type="Pfam" id="PF15495"/>
    </source>
</evidence>
<feature type="domain" description="Minor fimbrium subunit Mfa1 C-terminal" evidence="2">
    <location>
        <begin position="464"/>
        <end position="551"/>
    </location>
</feature>
<dbReference type="GO" id="GO:0009418">
    <property type="term" value="C:pilus shaft"/>
    <property type="evidence" value="ECO:0007669"/>
    <property type="project" value="InterPro"/>
</dbReference>
<dbReference type="PROSITE" id="PS51257">
    <property type="entry name" value="PROKAR_LIPOPROTEIN"/>
    <property type="match status" value="1"/>
</dbReference>
<dbReference type="Pfam" id="PF15495">
    <property type="entry name" value="Fimbrillin_C"/>
    <property type="match status" value="1"/>
</dbReference>
<dbReference type="Gene3D" id="2.60.40.3690">
    <property type="match status" value="1"/>
</dbReference>
<comment type="caution">
    <text evidence="3">The sequence shown here is derived from an EMBL/GenBank/DDBJ whole genome shotgun (WGS) entry which is preliminary data.</text>
</comment>
<dbReference type="Gene3D" id="1.10.20.150">
    <property type="match status" value="1"/>
</dbReference>
<dbReference type="InterPro" id="IPR047786">
    <property type="entry name" value="Mfa1_fim"/>
</dbReference>
<name>A0A948WXK6_9BACT</name>
<feature type="chain" id="PRO_5037866403" evidence="1">
    <location>
        <begin position="18"/>
        <end position="555"/>
    </location>
</feature>
<reference evidence="3" key="2">
    <citation type="submission" date="2021-04" db="EMBL/GenBank/DDBJ databases">
        <authorList>
            <person name="Gilroy R."/>
        </authorList>
    </citation>
    <scope>NUCLEOTIDE SEQUENCE</scope>
    <source>
        <strain evidence="3">G4-2901</strain>
    </source>
</reference>
<gene>
    <name evidence="3" type="ORF">H9777_10605</name>
</gene>
<protein>
    <submittedName>
        <fullName evidence="3">Mfa1 family fimbria major subunit</fullName>
    </submittedName>
</protein>
<dbReference type="Gene3D" id="2.60.40.2580">
    <property type="match status" value="1"/>
</dbReference>
<proteinExistence type="predicted"/>
<accession>A0A948WXK6</accession>
<evidence type="ECO:0000313" key="3">
    <source>
        <dbReference type="EMBL" id="MBU3838739.1"/>
    </source>
</evidence>